<reference evidence="1 2" key="1">
    <citation type="journal article" date="2018" name="Mol. Biol. Evol.">
        <title>Analysis of the draft genome of the red seaweed Gracilariopsis chorda provides insights into genome size evolution in Rhodophyta.</title>
        <authorList>
            <person name="Lee J."/>
            <person name="Yang E.C."/>
            <person name="Graf L."/>
            <person name="Yang J.H."/>
            <person name="Qiu H."/>
            <person name="Zel Zion U."/>
            <person name="Chan C.X."/>
            <person name="Stephens T.G."/>
            <person name="Weber A.P.M."/>
            <person name="Boo G.H."/>
            <person name="Boo S.M."/>
            <person name="Kim K.M."/>
            <person name="Shin Y."/>
            <person name="Jung M."/>
            <person name="Lee S.J."/>
            <person name="Yim H.S."/>
            <person name="Lee J.H."/>
            <person name="Bhattacharya D."/>
            <person name="Yoon H.S."/>
        </authorList>
    </citation>
    <scope>NUCLEOTIDE SEQUENCE [LARGE SCALE GENOMIC DNA]</scope>
    <source>
        <strain evidence="1 2">SKKU-2015</strain>
        <tissue evidence="1">Whole body</tissue>
    </source>
</reference>
<gene>
    <name evidence="1" type="ORF">BWQ96_02685</name>
</gene>
<organism evidence="1 2">
    <name type="scientific">Gracilariopsis chorda</name>
    <dbReference type="NCBI Taxonomy" id="448386"/>
    <lineage>
        <taxon>Eukaryota</taxon>
        <taxon>Rhodophyta</taxon>
        <taxon>Florideophyceae</taxon>
        <taxon>Rhodymeniophycidae</taxon>
        <taxon>Gracilariales</taxon>
        <taxon>Gracilariaceae</taxon>
        <taxon>Gracilariopsis</taxon>
    </lineage>
</organism>
<evidence type="ECO:0000313" key="1">
    <source>
        <dbReference type="EMBL" id="PXF47541.1"/>
    </source>
</evidence>
<dbReference type="EMBL" id="NBIV01000023">
    <property type="protein sequence ID" value="PXF47541.1"/>
    <property type="molecule type" value="Genomic_DNA"/>
</dbReference>
<protein>
    <submittedName>
        <fullName evidence="1">Uncharacterized protein</fullName>
    </submittedName>
</protein>
<accession>A0A2V3IZH3</accession>
<sequence>MELQLLRVCGGACSINCNLRTTSPHITEAAATMFTSCSKGNSSTYIKKSQLENEAAQYFQYPREVLD</sequence>
<keyword evidence="2" id="KW-1185">Reference proteome</keyword>
<dbReference type="Proteomes" id="UP000247409">
    <property type="component" value="Unassembled WGS sequence"/>
</dbReference>
<evidence type="ECO:0000313" key="2">
    <source>
        <dbReference type="Proteomes" id="UP000247409"/>
    </source>
</evidence>
<dbReference type="AlphaFoldDB" id="A0A2V3IZH3"/>
<comment type="caution">
    <text evidence="1">The sequence shown here is derived from an EMBL/GenBank/DDBJ whole genome shotgun (WGS) entry which is preliminary data.</text>
</comment>
<proteinExistence type="predicted"/>
<name>A0A2V3IZH3_9FLOR</name>